<accession>A0A4R9AY47</accession>
<dbReference type="RefSeq" id="WP_134550907.1">
    <property type="nucleotide sequence ID" value="NZ_SOHL01000008.1"/>
</dbReference>
<sequence length="137" mass="15192">MARAGIVLPDVYAAFLGGLKRRARDAQGHAQLAVLVGDAEMTVRHLTYDLHRDISAELLEEAIGLHQEDAPRIAFQIHAPLAALRLKPFNFASRDDIERYLAGTRTDTDRSRAFHLITKSSDNALLTLDELMTSLSL</sequence>
<proteinExistence type="predicted"/>
<dbReference type="Proteomes" id="UP000297983">
    <property type="component" value="Unassembled WGS sequence"/>
</dbReference>
<keyword evidence="2" id="KW-1185">Reference proteome</keyword>
<name>A0A4R9AY47_9MICO</name>
<gene>
    <name evidence="1" type="ORF">E3T50_05330</name>
</gene>
<dbReference type="AlphaFoldDB" id="A0A4R9AY47"/>
<reference evidence="1 2" key="1">
    <citation type="submission" date="2019-03" db="EMBL/GenBank/DDBJ databases">
        <title>Genomics of glacier-inhabiting Cryobacterium strains.</title>
        <authorList>
            <person name="Liu Q."/>
            <person name="Xin Y.-H."/>
        </authorList>
    </citation>
    <scope>NUCLEOTIDE SEQUENCE [LARGE SCALE GENOMIC DNA]</scope>
    <source>
        <strain evidence="1 2">Hz16</strain>
    </source>
</reference>
<protein>
    <submittedName>
        <fullName evidence="1">Uncharacterized protein</fullName>
    </submittedName>
</protein>
<evidence type="ECO:0000313" key="1">
    <source>
        <dbReference type="EMBL" id="TFD72736.1"/>
    </source>
</evidence>
<evidence type="ECO:0000313" key="2">
    <source>
        <dbReference type="Proteomes" id="UP000297983"/>
    </source>
</evidence>
<organism evidence="1 2">
    <name type="scientific">Cryobacterium gelidum</name>
    <dbReference type="NCBI Taxonomy" id="1259164"/>
    <lineage>
        <taxon>Bacteria</taxon>
        <taxon>Bacillati</taxon>
        <taxon>Actinomycetota</taxon>
        <taxon>Actinomycetes</taxon>
        <taxon>Micrococcales</taxon>
        <taxon>Microbacteriaceae</taxon>
        <taxon>Cryobacterium</taxon>
    </lineage>
</organism>
<comment type="caution">
    <text evidence="1">The sequence shown here is derived from an EMBL/GenBank/DDBJ whole genome shotgun (WGS) entry which is preliminary data.</text>
</comment>
<dbReference type="EMBL" id="SOHL01000008">
    <property type="protein sequence ID" value="TFD72736.1"/>
    <property type="molecule type" value="Genomic_DNA"/>
</dbReference>